<dbReference type="GO" id="GO:0008270">
    <property type="term" value="F:zinc ion binding"/>
    <property type="evidence" value="ECO:0007669"/>
    <property type="project" value="UniProtKB-KW"/>
</dbReference>
<sequence length="705" mass="76413">MNVYIKYCLPSLPAITRAHSTVTIEEAPVLEANDESHVSALNGPGLGDPLIDTTIALFAMAFYRSPILASAFPIASVSDKVDSAKSAVKATVNSSKPPTGADLYARFAFAGAVCCAVTHGALTPVDVVKTRIQLEPEVYNKGMVTGFRQVIANEGAGALLTGLGPTVLGYALQGAFKFGGYEFWKKTFIDAIGIDAARENRQAIYLASSGIAEFFADIALCPLEATRIRLVSQPTFANGLLGGFARIAKEEGLRGFYSGFGPILFKQVPYTMAKFAVYEVVFEKAVQATGKPKSELSTGTLSALNLGSGLMAGFAAAVISQPADTLLSKINKTKGLPGESISSRLIKMARDLGPGGLFTGMGARLVMIGTLTAGQFAIYSDIKRVLGATGGVEIAKPITNNALSSTLTVVYQEGAIGEPYYASIPISYDYKEVLEYSRQCFEEYLPNNPKLELKHEIGDGRWASIHPRLFDSLIRNSEVREFRLSALQATRANGSSGVNNTARRPDINPPRRSNTLPAEEPPSYSASTSPITRVAQPHVLDNPVIPITDPLHAAYCDRCNQAIYGIRYKCTTCSDFDYCGVCIGFGPLEHGHRFDAIINTNIKLYRPRDAWRATDEGQLPSNVQEVAHTWHECRCDICGVSPIRGTRFKCAECPDWDACQNCLERSASLHPDHMFIRITGEGILVPKYQAPAPIARPERQTLWKM</sequence>
<dbReference type="Pfam" id="PF00153">
    <property type="entry name" value="Mito_carr"/>
    <property type="match status" value="3"/>
</dbReference>
<keyword evidence="10" id="KW-1133">Transmembrane helix</keyword>
<dbReference type="EMBL" id="JACYCC010000035">
    <property type="protein sequence ID" value="KAF8682724.1"/>
    <property type="molecule type" value="Genomic_DNA"/>
</dbReference>
<keyword evidence="7 13" id="KW-0863">Zinc-finger</keyword>
<keyword evidence="12 14" id="KW-0472">Membrane</keyword>
<keyword evidence="4 14" id="KW-0812">Transmembrane</keyword>
<dbReference type="GO" id="GO:1990547">
    <property type="term" value="P:mitochondrial phosphate ion transmembrane transport"/>
    <property type="evidence" value="ECO:0007669"/>
    <property type="project" value="InterPro"/>
</dbReference>
<feature type="repeat" description="Solcar" evidence="14">
    <location>
        <begin position="102"/>
        <end position="187"/>
    </location>
</feature>
<dbReference type="Gene3D" id="1.50.40.10">
    <property type="entry name" value="Mitochondrial carrier domain"/>
    <property type="match status" value="1"/>
</dbReference>
<evidence type="ECO:0000256" key="9">
    <source>
        <dbReference type="ARBA" id="ARBA00022833"/>
    </source>
</evidence>
<dbReference type="PANTHER" id="PTHR45671">
    <property type="entry name" value="SOLUTE CARRIER FAMILY 25 (MITOCHONDRIAL CARRIER PHOSPHATE CARRIER), MEMBER 3, LIKE-RELATED-RELATED"/>
    <property type="match status" value="1"/>
</dbReference>
<evidence type="ECO:0000256" key="7">
    <source>
        <dbReference type="ARBA" id="ARBA00022771"/>
    </source>
</evidence>
<dbReference type="InterPro" id="IPR018108">
    <property type="entry name" value="MCP_transmembrane"/>
</dbReference>
<keyword evidence="11" id="KW-0496">Mitochondrion</keyword>
<accession>A0A8H7HBZ4</accession>
<evidence type="ECO:0000256" key="6">
    <source>
        <dbReference type="ARBA" id="ARBA00022737"/>
    </source>
</evidence>
<protein>
    <submittedName>
        <fullName evidence="17">Mitochondrial carrier</fullName>
    </submittedName>
</protein>
<dbReference type="Proteomes" id="UP000650582">
    <property type="component" value="Unassembled WGS sequence"/>
</dbReference>
<dbReference type="PROSITE" id="PS50920">
    <property type="entry name" value="SOLCAR"/>
    <property type="match status" value="3"/>
</dbReference>
<keyword evidence="8" id="KW-0999">Mitochondrion inner membrane</keyword>
<comment type="caution">
    <text evidence="17">The sequence shown here is derived from an EMBL/GenBank/DDBJ whole genome shotgun (WGS) entry which is preliminary data.</text>
</comment>
<dbReference type="SUPFAM" id="SSF103506">
    <property type="entry name" value="Mitochondrial carrier"/>
    <property type="match status" value="1"/>
</dbReference>
<proteinExistence type="inferred from homology"/>
<feature type="region of interest" description="Disordered" evidence="15">
    <location>
        <begin position="493"/>
        <end position="529"/>
    </location>
</feature>
<feature type="repeat" description="Solcar" evidence="14">
    <location>
        <begin position="200"/>
        <end position="284"/>
    </location>
</feature>
<organism evidence="17 18">
    <name type="scientific">Rhizoctonia solani</name>
    <dbReference type="NCBI Taxonomy" id="456999"/>
    <lineage>
        <taxon>Eukaryota</taxon>
        <taxon>Fungi</taxon>
        <taxon>Dikarya</taxon>
        <taxon>Basidiomycota</taxon>
        <taxon>Agaricomycotina</taxon>
        <taxon>Agaricomycetes</taxon>
        <taxon>Cantharellales</taxon>
        <taxon>Ceratobasidiaceae</taxon>
        <taxon>Rhizoctonia</taxon>
    </lineage>
</organism>
<dbReference type="GO" id="GO:0005743">
    <property type="term" value="C:mitochondrial inner membrane"/>
    <property type="evidence" value="ECO:0007669"/>
    <property type="project" value="UniProtKB-SubCell"/>
</dbReference>
<evidence type="ECO:0000256" key="11">
    <source>
        <dbReference type="ARBA" id="ARBA00023128"/>
    </source>
</evidence>
<dbReference type="PROSITE" id="PS50135">
    <property type="entry name" value="ZF_ZZ_2"/>
    <property type="match status" value="1"/>
</dbReference>
<evidence type="ECO:0000256" key="4">
    <source>
        <dbReference type="ARBA" id="ARBA00022692"/>
    </source>
</evidence>
<feature type="compositionally biased region" description="Polar residues" evidence="15">
    <location>
        <begin position="493"/>
        <end position="502"/>
    </location>
</feature>
<evidence type="ECO:0000256" key="14">
    <source>
        <dbReference type="PROSITE-ProRule" id="PRU00282"/>
    </source>
</evidence>
<keyword evidence="3" id="KW-0813">Transport</keyword>
<evidence type="ECO:0000259" key="16">
    <source>
        <dbReference type="PROSITE" id="PS50135"/>
    </source>
</evidence>
<feature type="repeat" description="Solcar" evidence="14">
    <location>
        <begin position="300"/>
        <end position="385"/>
    </location>
</feature>
<dbReference type="InterPro" id="IPR044677">
    <property type="entry name" value="SLC25A3/Pic2/Mir1-like"/>
</dbReference>
<dbReference type="PANTHER" id="PTHR45671:SF12">
    <property type="entry name" value="MITOCHONDRIAL PHOSPHATE CARRIER PROTEIN"/>
    <property type="match status" value="1"/>
</dbReference>
<dbReference type="SUPFAM" id="SSF57850">
    <property type="entry name" value="RING/U-box"/>
    <property type="match status" value="2"/>
</dbReference>
<dbReference type="InterPro" id="IPR023395">
    <property type="entry name" value="MCP_dom_sf"/>
</dbReference>
<dbReference type="Pfam" id="PF00569">
    <property type="entry name" value="ZZ"/>
    <property type="match status" value="2"/>
</dbReference>
<evidence type="ECO:0000256" key="8">
    <source>
        <dbReference type="ARBA" id="ARBA00022792"/>
    </source>
</evidence>
<evidence type="ECO:0000256" key="2">
    <source>
        <dbReference type="ARBA" id="ARBA00006375"/>
    </source>
</evidence>
<gene>
    <name evidence="17" type="ORF">RHS04_02276</name>
</gene>
<evidence type="ECO:0000256" key="5">
    <source>
        <dbReference type="ARBA" id="ARBA00022723"/>
    </source>
</evidence>
<dbReference type="InterPro" id="IPR000433">
    <property type="entry name" value="Znf_ZZ"/>
</dbReference>
<dbReference type="GO" id="GO:0005315">
    <property type="term" value="F:phosphate transmembrane transporter activity"/>
    <property type="evidence" value="ECO:0007669"/>
    <property type="project" value="InterPro"/>
</dbReference>
<comment type="subcellular location">
    <subcellularLocation>
        <location evidence="1">Mitochondrion inner membrane</location>
        <topology evidence="1">Multi-pass membrane protein</topology>
    </subcellularLocation>
</comment>
<keyword evidence="5" id="KW-0479">Metal-binding</keyword>
<evidence type="ECO:0000256" key="15">
    <source>
        <dbReference type="SAM" id="MobiDB-lite"/>
    </source>
</evidence>
<dbReference type="InterPro" id="IPR043145">
    <property type="entry name" value="Znf_ZZ_sf"/>
</dbReference>
<feature type="domain" description="ZZ-type" evidence="16">
    <location>
        <begin position="630"/>
        <end position="683"/>
    </location>
</feature>
<comment type="similarity">
    <text evidence="2">Belongs to the mitochondrial carrier (TC 2.A.29) family.</text>
</comment>
<evidence type="ECO:0000313" key="18">
    <source>
        <dbReference type="Proteomes" id="UP000650582"/>
    </source>
</evidence>
<name>A0A8H7HBZ4_9AGAM</name>
<reference evidence="17" key="1">
    <citation type="submission" date="2020-09" db="EMBL/GenBank/DDBJ databases">
        <title>Comparative genome analyses of four rice-infecting Rhizoctonia solani isolates reveal extensive enrichment of homogalacturonan modification genes.</title>
        <authorList>
            <person name="Lee D.-Y."/>
            <person name="Jeon J."/>
            <person name="Kim K.-T."/>
            <person name="Cheong K."/>
            <person name="Song H."/>
            <person name="Choi G."/>
            <person name="Ko J."/>
            <person name="Opiyo S.O."/>
            <person name="Zuo S."/>
            <person name="Madhav S."/>
            <person name="Lee Y.-H."/>
            <person name="Wang G.-L."/>
        </authorList>
    </citation>
    <scope>NUCLEOTIDE SEQUENCE</scope>
    <source>
        <strain evidence="17">AG1-IA YN-7</strain>
    </source>
</reference>
<dbReference type="AlphaFoldDB" id="A0A8H7HBZ4"/>
<evidence type="ECO:0000256" key="1">
    <source>
        <dbReference type="ARBA" id="ARBA00004448"/>
    </source>
</evidence>
<dbReference type="Gene3D" id="3.30.60.90">
    <property type="match status" value="2"/>
</dbReference>
<keyword evidence="6" id="KW-0677">Repeat</keyword>
<evidence type="ECO:0000256" key="13">
    <source>
        <dbReference type="PROSITE-ProRule" id="PRU00228"/>
    </source>
</evidence>
<evidence type="ECO:0000313" key="17">
    <source>
        <dbReference type="EMBL" id="KAF8682724.1"/>
    </source>
</evidence>
<evidence type="ECO:0000256" key="3">
    <source>
        <dbReference type="ARBA" id="ARBA00022448"/>
    </source>
</evidence>
<dbReference type="CDD" id="cd02340">
    <property type="entry name" value="ZZ_NBR1_like"/>
    <property type="match status" value="2"/>
</dbReference>
<evidence type="ECO:0000256" key="10">
    <source>
        <dbReference type="ARBA" id="ARBA00022989"/>
    </source>
</evidence>
<evidence type="ECO:0000256" key="12">
    <source>
        <dbReference type="ARBA" id="ARBA00023136"/>
    </source>
</evidence>
<keyword evidence="9" id="KW-0862">Zinc</keyword>
<dbReference type="SMART" id="SM00291">
    <property type="entry name" value="ZnF_ZZ"/>
    <property type="match status" value="2"/>
</dbReference>
<dbReference type="FunFam" id="1.50.40.10:FF:000024">
    <property type="entry name" value="MIR1p Mitochondrial phosphate carrier"/>
    <property type="match status" value="1"/>
</dbReference>